<dbReference type="AlphaFoldDB" id="A0AAE0Q9B3"/>
<dbReference type="EMBL" id="JAUCMX010000019">
    <property type="protein sequence ID" value="KAK3516326.1"/>
    <property type="molecule type" value="Genomic_DNA"/>
</dbReference>
<feature type="region of interest" description="Disordered" evidence="1">
    <location>
        <begin position="92"/>
        <end position="126"/>
    </location>
</feature>
<dbReference type="SUPFAM" id="SSF53098">
    <property type="entry name" value="Ribonuclease H-like"/>
    <property type="match status" value="1"/>
</dbReference>
<evidence type="ECO:0000313" key="3">
    <source>
        <dbReference type="EMBL" id="KAK3516326.1"/>
    </source>
</evidence>
<evidence type="ECO:0000313" key="4">
    <source>
        <dbReference type="Proteomes" id="UP001274896"/>
    </source>
</evidence>
<dbReference type="PANTHER" id="PTHR37984">
    <property type="entry name" value="PROTEIN CBG26694"/>
    <property type="match status" value="1"/>
</dbReference>
<dbReference type="GO" id="GO:0015074">
    <property type="term" value="P:DNA integration"/>
    <property type="evidence" value="ECO:0007669"/>
    <property type="project" value="InterPro"/>
</dbReference>
<reference evidence="3" key="1">
    <citation type="submission" date="2023-06" db="EMBL/GenBank/DDBJ databases">
        <title>Male Hemibagrus guttatus genome.</title>
        <authorList>
            <person name="Bian C."/>
        </authorList>
    </citation>
    <scope>NUCLEOTIDE SEQUENCE</scope>
    <source>
        <strain evidence="3">Male_cb2023</strain>
        <tissue evidence="3">Muscle</tissue>
    </source>
</reference>
<dbReference type="InterPro" id="IPR036397">
    <property type="entry name" value="RNaseH_sf"/>
</dbReference>
<organism evidence="3 4">
    <name type="scientific">Hemibagrus guttatus</name>
    <dbReference type="NCBI Taxonomy" id="175788"/>
    <lineage>
        <taxon>Eukaryota</taxon>
        <taxon>Metazoa</taxon>
        <taxon>Chordata</taxon>
        <taxon>Craniata</taxon>
        <taxon>Vertebrata</taxon>
        <taxon>Euteleostomi</taxon>
        <taxon>Actinopterygii</taxon>
        <taxon>Neopterygii</taxon>
        <taxon>Teleostei</taxon>
        <taxon>Ostariophysi</taxon>
        <taxon>Siluriformes</taxon>
        <taxon>Bagridae</taxon>
        <taxon>Hemibagrus</taxon>
    </lineage>
</organism>
<dbReference type="InterPro" id="IPR043502">
    <property type="entry name" value="DNA/RNA_pol_sf"/>
</dbReference>
<dbReference type="GO" id="GO:0003676">
    <property type="term" value="F:nucleic acid binding"/>
    <property type="evidence" value="ECO:0007669"/>
    <property type="project" value="InterPro"/>
</dbReference>
<comment type="caution">
    <text evidence="3">The sequence shown here is derived from an EMBL/GenBank/DDBJ whole genome shotgun (WGS) entry which is preliminary data.</text>
</comment>
<dbReference type="InterPro" id="IPR001584">
    <property type="entry name" value="Integrase_cat-core"/>
</dbReference>
<evidence type="ECO:0000259" key="2">
    <source>
        <dbReference type="PROSITE" id="PS50994"/>
    </source>
</evidence>
<evidence type="ECO:0000256" key="1">
    <source>
        <dbReference type="SAM" id="MobiDB-lite"/>
    </source>
</evidence>
<sequence>MAPQIAATGSYANHQLYARAEKCEFHKNSITFLGYLISQQEVELDPKKVTVVMDWPKPTTIKELQQFLGFANYRRFIRNYSSIASPLTSLLRGKPRQCNGPNRRTKNGNADVLSQRHDPTSAPAQPEPILPPLVVLALIRWNLGEEIQQAQTRTSRQLPAGLLEPLPEDFVTDLPSSGGHNTILITIDHFSKVPLSGLPMAMETGTTLFHQVFRTYGLPEDIVLDRGPHLMSRVWKAFCTLLGINVSLSSGYHLQSKRQTKRLNQEIGQYLRSYCSREQQHWSKFLLWVEYAQNSLTHPSTGLTPFQCILGYQLPLFLWSGEPSNMLAVVKTGSITTGRSGTVPMFICRGPQRASGSRQTTHIPGYR</sequence>
<gene>
    <name evidence="3" type="ORF">QTP70_009379</name>
</gene>
<dbReference type="InterPro" id="IPR012337">
    <property type="entry name" value="RNaseH-like_sf"/>
</dbReference>
<proteinExistence type="predicted"/>
<dbReference type="Gene3D" id="3.30.420.10">
    <property type="entry name" value="Ribonuclease H-like superfamily/Ribonuclease H"/>
    <property type="match status" value="1"/>
</dbReference>
<dbReference type="InterPro" id="IPR050951">
    <property type="entry name" value="Retrovirus_Pol_polyprotein"/>
</dbReference>
<accession>A0AAE0Q9B3</accession>
<keyword evidence="4" id="KW-1185">Reference proteome</keyword>
<name>A0AAE0Q9B3_9TELE</name>
<dbReference type="Proteomes" id="UP001274896">
    <property type="component" value="Unassembled WGS sequence"/>
</dbReference>
<protein>
    <recommendedName>
        <fullName evidence="2">Integrase catalytic domain-containing protein</fullName>
    </recommendedName>
</protein>
<dbReference type="PANTHER" id="PTHR37984:SF5">
    <property type="entry name" value="PROTEIN NYNRIN-LIKE"/>
    <property type="match status" value="1"/>
</dbReference>
<dbReference type="Gene3D" id="3.30.70.270">
    <property type="match status" value="2"/>
</dbReference>
<dbReference type="InterPro" id="IPR043128">
    <property type="entry name" value="Rev_trsase/Diguanyl_cyclase"/>
</dbReference>
<dbReference type="SUPFAM" id="SSF56672">
    <property type="entry name" value="DNA/RNA polymerases"/>
    <property type="match status" value="1"/>
</dbReference>
<feature type="domain" description="Integrase catalytic" evidence="2">
    <location>
        <begin position="155"/>
        <end position="313"/>
    </location>
</feature>
<dbReference type="PROSITE" id="PS50994">
    <property type="entry name" value="INTEGRASE"/>
    <property type="match status" value="1"/>
</dbReference>